<evidence type="ECO:0000256" key="3">
    <source>
        <dbReference type="ARBA" id="ARBA00035698"/>
    </source>
</evidence>
<dbReference type="InterPro" id="IPR056842">
    <property type="entry name" value="THADA-like_TPR_C"/>
</dbReference>
<keyword evidence="8" id="KW-1185">Reference proteome</keyword>
<evidence type="ECO:0000256" key="1">
    <source>
        <dbReference type="ARBA" id="ARBA00010409"/>
    </source>
</evidence>
<evidence type="ECO:0000313" key="7">
    <source>
        <dbReference type="EMBL" id="CAC5418597.1"/>
    </source>
</evidence>
<dbReference type="OrthoDB" id="73997at2759"/>
<feature type="domain" description="DUF2428" evidence="4">
    <location>
        <begin position="394"/>
        <end position="638"/>
    </location>
</feature>
<dbReference type="InterPro" id="IPR019442">
    <property type="entry name" value="THADA/TRM732_DUF2428"/>
</dbReference>
<dbReference type="PANTHER" id="PTHR14387:SF7">
    <property type="entry name" value="THYROID ADENOMA-ASSOCIATED PROTEIN"/>
    <property type="match status" value="1"/>
</dbReference>
<dbReference type="EMBL" id="CACVKT020008931">
    <property type="protein sequence ID" value="CAC5418597.1"/>
    <property type="molecule type" value="Genomic_DNA"/>
</dbReference>
<proteinExistence type="inferred from homology"/>
<keyword evidence="2" id="KW-0819">tRNA processing</keyword>
<dbReference type="Pfam" id="PF25151">
    <property type="entry name" value="TPR_Trm732_C"/>
    <property type="match status" value="1"/>
</dbReference>
<gene>
    <name evidence="7" type="ORF">MCOR_51022</name>
</gene>
<dbReference type="GO" id="GO:0030488">
    <property type="term" value="P:tRNA methylation"/>
    <property type="evidence" value="ECO:0007669"/>
    <property type="project" value="TreeGrafter"/>
</dbReference>
<accession>A0A6J8EEC4</accession>
<protein>
    <recommendedName>
        <fullName evidence="3">tRNA (32-2'-O)-methyltransferase regulator THADA</fullName>
    </recommendedName>
</protein>
<dbReference type="Proteomes" id="UP000507470">
    <property type="component" value="Unassembled WGS sequence"/>
</dbReference>
<dbReference type="AlphaFoldDB" id="A0A6J8EEC4"/>
<reference evidence="7 8" key="1">
    <citation type="submission" date="2020-06" db="EMBL/GenBank/DDBJ databases">
        <authorList>
            <person name="Li R."/>
            <person name="Bekaert M."/>
        </authorList>
    </citation>
    <scope>NUCLEOTIDE SEQUENCE [LARGE SCALE GENOMIC DNA]</scope>
    <source>
        <strain evidence="8">wild</strain>
    </source>
</reference>
<evidence type="ECO:0000256" key="2">
    <source>
        <dbReference type="ARBA" id="ARBA00022694"/>
    </source>
</evidence>
<name>A0A6J8EEC4_MYTCO</name>
<dbReference type="InterPro" id="IPR051954">
    <property type="entry name" value="tRNA_methyltransferase_THADA"/>
</dbReference>
<dbReference type="GO" id="GO:0005829">
    <property type="term" value="C:cytosol"/>
    <property type="evidence" value="ECO:0007669"/>
    <property type="project" value="TreeGrafter"/>
</dbReference>
<dbReference type="SUPFAM" id="SSF48371">
    <property type="entry name" value="ARM repeat"/>
    <property type="match status" value="1"/>
</dbReference>
<feature type="domain" description="tRNA (32-2'-O)-methyltransferase regulator THADA-like C-terminal TPR repeats region" evidence="6">
    <location>
        <begin position="641"/>
        <end position="802"/>
    </location>
</feature>
<dbReference type="Pfam" id="PF25150">
    <property type="entry name" value="TPR_Trm732"/>
    <property type="match status" value="1"/>
</dbReference>
<dbReference type="InterPro" id="IPR016024">
    <property type="entry name" value="ARM-type_fold"/>
</dbReference>
<organism evidence="7 8">
    <name type="scientific">Mytilus coruscus</name>
    <name type="common">Sea mussel</name>
    <dbReference type="NCBI Taxonomy" id="42192"/>
    <lineage>
        <taxon>Eukaryota</taxon>
        <taxon>Metazoa</taxon>
        <taxon>Spiralia</taxon>
        <taxon>Lophotrochozoa</taxon>
        <taxon>Mollusca</taxon>
        <taxon>Bivalvia</taxon>
        <taxon>Autobranchia</taxon>
        <taxon>Pteriomorphia</taxon>
        <taxon>Mytilida</taxon>
        <taxon>Mytiloidea</taxon>
        <taxon>Mytilidae</taxon>
        <taxon>Mytilinae</taxon>
        <taxon>Mytilus</taxon>
    </lineage>
</organism>
<evidence type="ECO:0000259" key="6">
    <source>
        <dbReference type="Pfam" id="PF25151"/>
    </source>
</evidence>
<comment type="similarity">
    <text evidence="1">Belongs to the THADA family.</text>
</comment>
<dbReference type="Pfam" id="PF10350">
    <property type="entry name" value="DUF2428"/>
    <property type="match status" value="1"/>
</dbReference>
<evidence type="ECO:0000259" key="4">
    <source>
        <dbReference type="Pfam" id="PF10350"/>
    </source>
</evidence>
<feature type="domain" description="tRNA (32-2'-O)-methyltransferase regulator THADA-like TPR repeats region" evidence="5">
    <location>
        <begin position="1"/>
        <end position="259"/>
    </location>
</feature>
<dbReference type="PANTHER" id="PTHR14387">
    <property type="entry name" value="THADA/DEATH RECEPTOR INTERACTING PROTEIN"/>
    <property type="match status" value="1"/>
</dbReference>
<evidence type="ECO:0000313" key="8">
    <source>
        <dbReference type="Proteomes" id="UP000507470"/>
    </source>
</evidence>
<dbReference type="InterPro" id="IPR056843">
    <property type="entry name" value="THADA-like_TPR"/>
</dbReference>
<evidence type="ECO:0000259" key="5">
    <source>
        <dbReference type="Pfam" id="PF25150"/>
    </source>
</evidence>
<sequence>MWIDPMLKVLALDNKQQINNVIEYILTKLLKKDKEILPYILKQLSTQSDTSKMSSLVTCLRRARVMGLLDKQLESEDSVNNLINMSVLQQALCHIDEQVRLDAFAFICESNKTTAVVCAWEVQLIKIFLPWNLNSQSPGFRQLLLSQLKKLLCRMKESETVMLRQIKKMNNTADGQVMNERQSLKQYKDFLSWLTRHLFSCLHPGSSFPRKTTCLTALNLLVDIFGTPSAEGFSVCNEIEGEDFNVLIECLTDTFEDNKMEAYKLLKYLSTLDFMKQTFDSVDGLFETALNLILLMQAEFFPVMTKESKSRSFVISCGQPSLPEISESQSGRVLHLLTWLMEYLKYQIKMAEQSLMSAACSKPLYPTLHSIRYVIQDVNFKSILTSDIPFWKTIVAELINGCLQISQIVSPVQNSSSEGNIPLWAVYITQTTEGLMPEYLTVCCWRSIKEVSLLLGLLCTNVPVNNTGDQVTEGLMTCEQIDEIGSYFKTQLLESIHRGAFELAYAGFVKMCDMLWRSTIPDLYKRPKLWLSHLMGEIQSVSSKLCATRRSAGVPFYVQALVTTEPLTTGRQCFKQAMTDLLKLALIEESHDLSESKVHSLNILRAMYRDTRLGEDVTPFVAGGMQAAILGFKSKFWAICNSSTLLFSALMTRVFGVKRSKDESSMSKKNCQTGKAFFHKYPGLYNFMLDLLAEATQNVEEHGTVHLHPSLYPLLMVLARLFPSPLEGTDTSLNLSAFIPYILRCSSSAVLKTRQMSAKALQPLVIGSNVVNVLNDLIHRLPVNRDHVHYSQVHGVLLQIHSVVEIFPSLESNIRHQSQQILVEEWLKRTWLVSR</sequence>